<proteinExistence type="predicted"/>
<dbReference type="EMBL" id="CAMXCT030000061">
    <property type="protein sequence ID" value="CAL4760567.1"/>
    <property type="molecule type" value="Genomic_DNA"/>
</dbReference>
<dbReference type="EMBL" id="CAMXCT020000061">
    <property type="protein sequence ID" value="CAL1126630.1"/>
    <property type="molecule type" value="Genomic_DNA"/>
</dbReference>
<dbReference type="OrthoDB" id="10582693at2759"/>
<protein>
    <submittedName>
        <fullName evidence="2">Potassium/sodium hyperpolarization-activated cyclic nucleotide-gated channel 4</fullName>
    </submittedName>
</protein>
<accession>A0A9P1BIL9</accession>
<reference evidence="1" key="1">
    <citation type="submission" date="2022-10" db="EMBL/GenBank/DDBJ databases">
        <authorList>
            <person name="Chen Y."/>
            <person name="Dougan E. K."/>
            <person name="Chan C."/>
            <person name="Rhodes N."/>
            <person name="Thang M."/>
        </authorList>
    </citation>
    <scope>NUCLEOTIDE SEQUENCE</scope>
</reference>
<evidence type="ECO:0000313" key="1">
    <source>
        <dbReference type="EMBL" id="CAI3973255.1"/>
    </source>
</evidence>
<dbReference type="EMBL" id="CAMXCT010000061">
    <property type="protein sequence ID" value="CAI3973255.1"/>
    <property type="molecule type" value="Genomic_DNA"/>
</dbReference>
<gene>
    <name evidence="1" type="ORF">C1SCF055_LOCUS1774</name>
</gene>
<comment type="caution">
    <text evidence="1">The sequence shown here is derived from an EMBL/GenBank/DDBJ whole genome shotgun (WGS) entry which is preliminary data.</text>
</comment>
<dbReference type="AlphaFoldDB" id="A0A9P1BIL9"/>
<evidence type="ECO:0000313" key="2">
    <source>
        <dbReference type="EMBL" id="CAL4760567.1"/>
    </source>
</evidence>
<reference evidence="2 3" key="2">
    <citation type="submission" date="2024-05" db="EMBL/GenBank/DDBJ databases">
        <authorList>
            <person name="Chen Y."/>
            <person name="Shah S."/>
            <person name="Dougan E. K."/>
            <person name="Thang M."/>
            <person name="Chan C."/>
        </authorList>
    </citation>
    <scope>NUCLEOTIDE SEQUENCE [LARGE SCALE GENOMIC DNA]</scope>
</reference>
<dbReference type="Proteomes" id="UP001152797">
    <property type="component" value="Unassembled WGS sequence"/>
</dbReference>
<keyword evidence="3" id="KW-1185">Reference proteome</keyword>
<organism evidence="1">
    <name type="scientific">Cladocopium goreaui</name>
    <dbReference type="NCBI Taxonomy" id="2562237"/>
    <lineage>
        <taxon>Eukaryota</taxon>
        <taxon>Sar</taxon>
        <taxon>Alveolata</taxon>
        <taxon>Dinophyceae</taxon>
        <taxon>Suessiales</taxon>
        <taxon>Symbiodiniaceae</taxon>
        <taxon>Cladocopium</taxon>
    </lineage>
</organism>
<sequence>MPGRSGPFSFGGYDYSSAGGDPGPRALLAAVDAVEAGGSASPELFEELCRRAAQSSLFS</sequence>
<name>A0A9P1BIL9_9DINO</name>
<evidence type="ECO:0000313" key="3">
    <source>
        <dbReference type="Proteomes" id="UP001152797"/>
    </source>
</evidence>